<dbReference type="Proteomes" id="UP000007014">
    <property type="component" value="Chromosome 11"/>
</dbReference>
<feature type="compositionally biased region" description="Polar residues" evidence="1">
    <location>
        <begin position="132"/>
        <end position="161"/>
    </location>
</feature>
<dbReference type="KEGG" id="cme:CYME_CMK112C"/>
<proteinExistence type="predicted"/>
<evidence type="ECO:0000313" key="2">
    <source>
        <dbReference type="EMBL" id="BAM80494.1"/>
    </source>
</evidence>
<reference evidence="2 3" key="1">
    <citation type="journal article" date="2004" name="Nature">
        <title>Genome sequence of the ultrasmall unicellular red alga Cyanidioschyzon merolae 10D.</title>
        <authorList>
            <person name="Matsuzaki M."/>
            <person name="Misumi O."/>
            <person name="Shin-i T."/>
            <person name="Maruyama S."/>
            <person name="Takahara M."/>
            <person name="Miyagishima S."/>
            <person name="Mori T."/>
            <person name="Nishida K."/>
            <person name="Yagisawa F."/>
            <person name="Nishida K."/>
            <person name="Yoshida Y."/>
            <person name="Nishimura Y."/>
            <person name="Nakao S."/>
            <person name="Kobayashi T."/>
            <person name="Momoyama Y."/>
            <person name="Higashiyama T."/>
            <person name="Minoda A."/>
            <person name="Sano M."/>
            <person name="Nomoto H."/>
            <person name="Oishi K."/>
            <person name="Hayashi H."/>
            <person name="Ohta F."/>
            <person name="Nishizaka S."/>
            <person name="Haga S."/>
            <person name="Miura S."/>
            <person name="Morishita T."/>
            <person name="Kabeya Y."/>
            <person name="Terasawa K."/>
            <person name="Suzuki Y."/>
            <person name="Ishii Y."/>
            <person name="Asakawa S."/>
            <person name="Takano H."/>
            <person name="Ohta N."/>
            <person name="Kuroiwa H."/>
            <person name="Tanaka K."/>
            <person name="Shimizu N."/>
            <person name="Sugano S."/>
            <person name="Sato N."/>
            <person name="Nozaki H."/>
            <person name="Ogasawara N."/>
            <person name="Kohara Y."/>
            <person name="Kuroiwa T."/>
        </authorList>
    </citation>
    <scope>NUCLEOTIDE SEQUENCE [LARGE SCALE GENOMIC DNA]</scope>
    <source>
        <strain evidence="2 3">10D</strain>
    </source>
</reference>
<accession>M1V8B5</accession>
<name>M1V8B5_CYAM1</name>
<dbReference type="HOGENOM" id="CLU_809756_0_0_1"/>
<dbReference type="EMBL" id="AP006493">
    <property type="protein sequence ID" value="BAM80494.1"/>
    <property type="molecule type" value="Genomic_DNA"/>
</dbReference>
<dbReference type="GeneID" id="16994456"/>
<evidence type="ECO:0000256" key="1">
    <source>
        <dbReference type="SAM" id="MobiDB-lite"/>
    </source>
</evidence>
<dbReference type="AlphaFoldDB" id="M1V8B5"/>
<evidence type="ECO:0000313" key="3">
    <source>
        <dbReference type="Proteomes" id="UP000007014"/>
    </source>
</evidence>
<keyword evidence="3" id="KW-1185">Reference proteome</keyword>
<feature type="region of interest" description="Disordered" evidence="1">
    <location>
        <begin position="123"/>
        <end position="169"/>
    </location>
</feature>
<organism evidence="2 3">
    <name type="scientific">Cyanidioschyzon merolae (strain NIES-3377 / 10D)</name>
    <name type="common">Unicellular red alga</name>
    <dbReference type="NCBI Taxonomy" id="280699"/>
    <lineage>
        <taxon>Eukaryota</taxon>
        <taxon>Rhodophyta</taxon>
        <taxon>Bangiophyceae</taxon>
        <taxon>Cyanidiales</taxon>
        <taxon>Cyanidiaceae</taxon>
        <taxon>Cyanidioschyzon</taxon>
    </lineage>
</organism>
<dbReference type="Gramene" id="CMK112CT">
    <property type="protein sequence ID" value="CMK112CT"/>
    <property type="gene ID" value="CMK112C"/>
</dbReference>
<reference evidence="2 3" key="2">
    <citation type="journal article" date="2007" name="BMC Biol.">
        <title>A 100%-complete sequence reveals unusually simple genomic features in the hot-spring red alga Cyanidioschyzon merolae.</title>
        <authorList>
            <person name="Nozaki H."/>
            <person name="Takano H."/>
            <person name="Misumi O."/>
            <person name="Terasawa K."/>
            <person name="Matsuzaki M."/>
            <person name="Maruyama S."/>
            <person name="Nishida K."/>
            <person name="Yagisawa F."/>
            <person name="Yoshida Y."/>
            <person name="Fujiwara T."/>
            <person name="Takio S."/>
            <person name="Tamura K."/>
            <person name="Chung S.J."/>
            <person name="Nakamura S."/>
            <person name="Kuroiwa H."/>
            <person name="Tanaka K."/>
            <person name="Sato N."/>
            <person name="Kuroiwa T."/>
        </authorList>
    </citation>
    <scope>NUCLEOTIDE SEQUENCE [LARGE SCALE GENOMIC DNA]</scope>
    <source>
        <strain evidence="2 3">10D</strain>
    </source>
</reference>
<dbReference type="OrthoDB" id="8753at2759"/>
<protein>
    <submittedName>
        <fullName evidence="2">Uncharacterized protein</fullName>
    </submittedName>
</protein>
<sequence length="343" mass="37778">MQGLRRTLLHLRGALQRSRRLPCSCYPAGAVSLFALPERETVTGAHRGNTSGRQALASCTSRLMTSLRARLRERIDWQSSLPLLDALVDARRTMLSPAYLAQYAAASAAAAGLYGATAWTGDATDDSRTGARNDTSTNGERKLATSSLPTITEASTANGTRSDGPYRAPPITARVVERAGRRVASREGPHHIGLGWLTTVASAGAKALALILVQTLIAGAVMYVWTHPQALLTASLIAMIAYASNPTETSFLEWSRRKAPVIAAQKQGFDAFRTRLAPYLLRFQDWEYFDFGLFSVVRVRDFADYVYLYIGVLNRWYLTGWYLDAPETDIRWEEVRQANGSRS</sequence>
<dbReference type="RefSeq" id="XP_005536530.1">
    <property type="nucleotide sequence ID" value="XM_005536473.1"/>
</dbReference>
<gene>
    <name evidence="2" type="ORF">CYME_CMK112C</name>
</gene>